<dbReference type="FunFam" id="1.25.10.10:FF:000052">
    <property type="entry name" value="Cytoskeleton associated protein 5"/>
    <property type="match status" value="1"/>
</dbReference>
<dbReference type="FunFam" id="1.25.10.10:FF:000050">
    <property type="entry name" value="Cytoskeleton-associated protein 5 isoform X1"/>
    <property type="match status" value="1"/>
</dbReference>
<sequence>MAEGPPPEDFSKLSIEAKLAHKVWKARLMGYEEATKLFKKIDDESSPEYNPYTPLVRKFPVEANAVAQEKALEATLAFVEFASAAGKICSEVVAGIVTKCLNARPKTKELGVSICLMYVETEKQDLVIEEILKGLSNKQPKIVAACIGVVARILKEFGIGVLNIKLLLKSVPSMFDHSDKNVRAEAKALAIELYRWVGVALKASIDGKLKPIQMKELEEEFGKLTDSGPPAPTRLLRSQQAVAAQAPPTADTDPDESLGGAVAVVTAPAIDPYDLLEAVNVLGKMPKDFYEKIADTKWKERKEALEAVLPLAQSPKIEEGDYGELIKTLKKVIAKDSNVLVVALAGNILTGLAKGLRKKYGPYASVSLTTLTNIQDDVLEALGNKNPSVKSEVLLFLSRCYSQCVPAMIPKPYLKAMCPVVVQRLDDTTPQVRDSACEVLGTLLKLLGERAMNNYLEGVDKTRMTKINECMEKVELKAPPPGMAPPPQAAPAKQPAKEVKKEAPSTDEAEPPKKKPAQKKKKKVEEEPEKKEAPPKKKPAAEKKPPPSSGGGASAGGGASKSKGKGGGGAVGKFDEPPDVSEPNIADEEIEDKANDVLPDGLLARLAETAWKERLAGHESFKEFVEGQAPEAMQSILFIKILARKPGWKDSNFQVMKAKFQLITVLAEKAKVFGKRSTSLVIPPLVDKFSDLKLKGQCSETLLMIAERMTLNYTSLQVMKAAFEHKSPKVQSESLEWLSQGLKEFGFLLNVKPHVDYIKKGLAASNPAVRTAAINLLGTMCMYMGAQLRMFFEGEKAALLQQIDAVFEKSSGESPPAPVRGPNVKSGEEEEEGEGGGGGGAGGGGASLSLADLMPKVDISAKITTELMKELADKNWKIRGEALQKIQEIIAAAKFISPSLGDLPSGLKGRLSDSNKNLVMTTLSIIGTLATSIGPSCSKFNKIFIPAVIQTLTDSKPQVRAAGTACLSTWVGEIGLASLVEQDLLAPSLATENPNLRTELLGWLEERLPNENKLPSEIANVVQPVYSCLEDRSADVRKKAQAVLPLLMVPVGYDTMLKHTGKLKDDDTPPLILVPKAKEQRMKDDEKMKVLKWNFQMPRPEHIDQLKDQMLTCVSLPIHKKLFHEDFKQQLQAVSSLTAAVTSDVDTAISCSDLLLRWITLRFFDTNTTVNVKCLEFVQHLFVSMSSVSYKLSDYEAAGFLPYLINKVGDPKDAVRKAVRALFRTIWSIYPPGKMFNFVTDGLKSKNARQRIECLEVIGEMIKNNGMTVCQPSPAKSLPVVAGQICDRDNGVRSAAINTMVVVYSYVGEGVYKFASQLSEKEISLLEERIKRSGKTVQPFKPAKSPSPSPVSTPEPHPQAITEQPVKSKSPSPVPPEPAPVAKVTVSPRSGIPKFSGPFSVDVGKYKAPASKLARPKVPRPDLSVFGKEEKMAEYATSKLIRHPPKALSISPARQTLASTSSVVSYIIAQITGPDVDTVSDAVLRIEKITSDQPSLLLTHVDQLIRAILMQKRFNFTTRMSGAANGGDYSKILEISRLLTSVLVQTFSDKTLAQSVHQDTLVELERDIFGYLIDEKLLCIENIEQLNRAYNLLMGHIVEHTNRNAIFGSLLQVMLESLTPEGSGTKLSEMSMKCLWRLTRQLNAMMSDVDIDVLLRDIDVFLNGYSSLNPSPSADDKPYRTVKTILYHLAKNLKSEVLNHLSLIKDRTSSPVVIYLNKTVRKSNHKSSPEQLIKINNDEQAKDPPTIPPKVETKIVENTLTRNELSAELASCLTCIFETIKDPHSTREGMEELYDFIQTHPDIDFESMWASTSPFYQSYIKRGLRNVELWRQTGDKTQPIESETCAGIRKELEEVRERANPLMGINWEPLSVNSASRQVPLSLAAALADENKDPTATIIVTKKATHVITDGTATITKRKGPPGAGGGVPPAAAGSSKLDDIRKRLDRLKAGQY</sequence>
<feature type="domain" description="TOG" evidence="8">
    <location>
        <begin position="1101"/>
        <end position="1339"/>
    </location>
</feature>
<protein>
    <recommendedName>
        <fullName evidence="8">TOG domain-containing protein</fullName>
    </recommendedName>
</protein>
<evidence type="ECO:0000256" key="2">
    <source>
        <dbReference type="ARBA" id="ARBA00022490"/>
    </source>
</evidence>
<dbReference type="InterPro" id="IPR034085">
    <property type="entry name" value="TOG"/>
</dbReference>
<dbReference type="GO" id="GO:0046785">
    <property type="term" value="P:microtubule polymerization"/>
    <property type="evidence" value="ECO:0007669"/>
    <property type="project" value="InterPro"/>
</dbReference>
<dbReference type="SMART" id="SM01349">
    <property type="entry name" value="TOG"/>
    <property type="match status" value="5"/>
</dbReference>
<keyword evidence="4" id="KW-0206">Cytoskeleton</keyword>
<feature type="region of interest" description="Disordered" evidence="7">
    <location>
        <begin position="1334"/>
        <end position="1385"/>
    </location>
</feature>
<dbReference type="GeneID" id="100639817"/>
<evidence type="ECO:0000256" key="1">
    <source>
        <dbReference type="ARBA" id="ARBA00004245"/>
    </source>
</evidence>
<dbReference type="Pfam" id="PF21040">
    <property type="entry name" value="CEP104-like_TOG"/>
    <property type="match status" value="1"/>
</dbReference>
<reference evidence="9" key="2">
    <citation type="submission" date="2024-06" db="UniProtKB">
        <authorList>
            <consortium name="EnsemblMetazoa"/>
        </authorList>
    </citation>
    <scope>IDENTIFICATION</scope>
</reference>
<organism evidence="9 10">
    <name type="scientific">Amphimedon queenslandica</name>
    <name type="common">Sponge</name>
    <dbReference type="NCBI Taxonomy" id="400682"/>
    <lineage>
        <taxon>Eukaryota</taxon>
        <taxon>Metazoa</taxon>
        <taxon>Porifera</taxon>
        <taxon>Demospongiae</taxon>
        <taxon>Heteroscleromorpha</taxon>
        <taxon>Haplosclerida</taxon>
        <taxon>Niphatidae</taxon>
        <taxon>Amphimedon</taxon>
    </lineage>
</organism>
<comment type="similarity">
    <text evidence="5">Belongs to the TOG/XMAP215 family.</text>
</comment>
<dbReference type="InterPro" id="IPR045110">
    <property type="entry name" value="XMAP215"/>
</dbReference>
<dbReference type="FunFam" id="1.25.10.10:FF:000063">
    <property type="entry name" value="Putative cytoskeleton-associated protein 5"/>
    <property type="match status" value="1"/>
</dbReference>
<name>A0AAN0J0B7_AMPQE</name>
<evidence type="ECO:0000313" key="9">
    <source>
        <dbReference type="EnsemblMetazoa" id="XP_019850158.1"/>
    </source>
</evidence>
<feature type="region of interest" description="Disordered" evidence="7">
    <location>
        <begin position="809"/>
        <end position="842"/>
    </location>
</feature>
<feature type="repeat" description="HEAT" evidence="6">
    <location>
        <begin position="417"/>
        <end position="455"/>
    </location>
</feature>
<accession>A0AAN0J0B7</accession>
<dbReference type="PANTHER" id="PTHR12609">
    <property type="entry name" value="MICROTUBULE ASSOCIATED PROTEIN XMAP215"/>
    <property type="match status" value="1"/>
</dbReference>
<reference evidence="10" key="1">
    <citation type="journal article" date="2010" name="Nature">
        <title>The Amphimedon queenslandica genome and the evolution of animal complexity.</title>
        <authorList>
            <person name="Srivastava M."/>
            <person name="Simakov O."/>
            <person name="Chapman J."/>
            <person name="Fahey B."/>
            <person name="Gauthier M.E."/>
            <person name="Mitros T."/>
            <person name="Richards G.S."/>
            <person name="Conaco C."/>
            <person name="Dacre M."/>
            <person name="Hellsten U."/>
            <person name="Larroux C."/>
            <person name="Putnam N.H."/>
            <person name="Stanke M."/>
            <person name="Adamska M."/>
            <person name="Darling A."/>
            <person name="Degnan S.M."/>
            <person name="Oakley T.H."/>
            <person name="Plachetzki D.C."/>
            <person name="Zhai Y."/>
            <person name="Adamski M."/>
            <person name="Calcino A."/>
            <person name="Cummins S.F."/>
            <person name="Goodstein D.M."/>
            <person name="Harris C."/>
            <person name="Jackson D.J."/>
            <person name="Leys S.P."/>
            <person name="Shu S."/>
            <person name="Woodcroft B.J."/>
            <person name="Vervoort M."/>
            <person name="Kosik K.S."/>
            <person name="Manning G."/>
            <person name="Degnan B.M."/>
            <person name="Rokhsar D.S."/>
        </authorList>
    </citation>
    <scope>NUCLEOTIDE SEQUENCE [LARGE SCALE GENOMIC DNA]</scope>
</reference>
<feature type="region of interest" description="Disordered" evidence="7">
    <location>
        <begin position="476"/>
        <end position="593"/>
    </location>
</feature>
<evidence type="ECO:0000256" key="5">
    <source>
        <dbReference type="ARBA" id="ARBA00025722"/>
    </source>
</evidence>
<dbReference type="Pfam" id="PF02985">
    <property type="entry name" value="HEAT"/>
    <property type="match status" value="1"/>
</dbReference>
<dbReference type="FunFam" id="1.25.10.10:FF:000068">
    <property type="entry name" value="cytoskeleton-associated protein 5 isoform X1"/>
    <property type="match status" value="1"/>
</dbReference>
<dbReference type="KEGG" id="aqu:100639817"/>
<comment type="subcellular location">
    <subcellularLocation>
        <location evidence="1">Cytoplasm</location>
        <location evidence="1">Cytoskeleton</location>
    </subcellularLocation>
</comment>
<feature type="region of interest" description="Disordered" evidence="7">
    <location>
        <begin position="238"/>
        <end position="258"/>
    </location>
</feature>
<dbReference type="EnsemblMetazoa" id="XM_019994599.1">
    <property type="protein sequence ID" value="XP_019850158.1"/>
    <property type="gene ID" value="LOC100639817"/>
</dbReference>
<feature type="compositionally biased region" description="Gly residues" evidence="7">
    <location>
        <begin position="549"/>
        <end position="571"/>
    </location>
</feature>
<proteinExistence type="inferred from homology"/>
<feature type="domain" description="TOG" evidence="8">
    <location>
        <begin position="852"/>
        <end position="1080"/>
    </location>
</feature>
<feature type="compositionally biased region" description="Pro residues" evidence="7">
    <location>
        <begin position="1345"/>
        <end position="1357"/>
    </location>
</feature>
<keyword evidence="2" id="KW-0963">Cytoplasm</keyword>
<dbReference type="InterPro" id="IPR016024">
    <property type="entry name" value="ARM-type_fold"/>
</dbReference>
<feature type="repeat" description="HEAT" evidence="6">
    <location>
        <begin position="944"/>
        <end position="982"/>
    </location>
</feature>
<dbReference type="GO" id="GO:0051010">
    <property type="term" value="F:microtubule plus-end binding"/>
    <property type="evidence" value="ECO:0007669"/>
    <property type="project" value="InterPro"/>
</dbReference>
<dbReference type="InterPro" id="IPR048491">
    <property type="entry name" value="XMAP215_CLASP_TOG"/>
</dbReference>
<feature type="region of interest" description="Disordered" evidence="7">
    <location>
        <begin position="1914"/>
        <end position="1940"/>
    </location>
</feature>
<dbReference type="InterPro" id="IPR021133">
    <property type="entry name" value="HEAT_type_2"/>
</dbReference>
<feature type="domain" description="TOG" evidence="8">
    <location>
        <begin position="274"/>
        <end position="480"/>
    </location>
</feature>
<feature type="domain" description="TOG" evidence="8">
    <location>
        <begin position="584"/>
        <end position="816"/>
    </location>
</feature>
<dbReference type="InterPro" id="IPR000357">
    <property type="entry name" value="HEAT"/>
</dbReference>
<dbReference type="RefSeq" id="XP_019850158.1">
    <property type="nucleotide sequence ID" value="XM_019994599.1"/>
</dbReference>
<dbReference type="InterPro" id="IPR011989">
    <property type="entry name" value="ARM-like"/>
</dbReference>
<dbReference type="GO" id="GO:0061863">
    <property type="term" value="F:microtubule plus end polymerase"/>
    <property type="evidence" value="ECO:0007669"/>
    <property type="project" value="InterPro"/>
</dbReference>
<dbReference type="GO" id="GO:0007051">
    <property type="term" value="P:spindle organization"/>
    <property type="evidence" value="ECO:0007669"/>
    <property type="project" value="InterPro"/>
</dbReference>
<evidence type="ECO:0000256" key="4">
    <source>
        <dbReference type="ARBA" id="ARBA00023212"/>
    </source>
</evidence>
<dbReference type="SUPFAM" id="SSF48371">
    <property type="entry name" value="ARM repeat"/>
    <property type="match status" value="2"/>
</dbReference>
<dbReference type="PROSITE" id="PS50077">
    <property type="entry name" value="HEAT_REPEAT"/>
    <property type="match status" value="2"/>
</dbReference>
<dbReference type="Gene3D" id="1.25.10.10">
    <property type="entry name" value="Leucine-rich Repeat Variant"/>
    <property type="match status" value="6"/>
</dbReference>
<feature type="compositionally biased region" description="Pro residues" evidence="7">
    <location>
        <begin position="478"/>
        <end position="489"/>
    </location>
</feature>
<dbReference type="Pfam" id="PF21041">
    <property type="entry name" value="XMAP215_CLASP_TOG"/>
    <property type="match status" value="3"/>
</dbReference>
<evidence type="ECO:0000256" key="3">
    <source>
        <dbReference type="ARBA" id="ARBA00022737"/>
    </source>
</evidence>
<keyword evidence="3" id="KW-0677">Repeat</keyword>
<keyword evidence="10" id="KW-1185">Reference proteome</keyword>
<dbReference type="Proteomes" id="UP000007879">
    <property type="component" value="Unassembled WGS sequence"/>
</dbReference>
<evidence type="ECO:0000256" key="6">
    <source>
        <dbReference type="PROSITE-ProRule" id="PRU00103"/>
    </source>
</evidence>
<evidence type="ECO:0000313" key="10">
    <source>
        <dbReference type="Proteomes" id="UP000007879"/>
    </source>
</evidence>
<feature type="compositionally biased region" description="Basic and acidic residues" evidence="7">
    <location>
        <begin position="495"/>
        <end position="504"/>
    </location>
</feature>
<dbReference type="GO" id="GO:0005856">
    <property type="term" value="C:cytoskeleton"/>
    <property type="evidence" value="ECO:0007669"/>
    <property type="project" value="UniProtKB-SubCell"/>
</dbReference>
<dbReference type="GO" id="GO:0030951">
    <property type="term" value="P:establishment or maintenance of microtubule cytoskeleton polarity"/>
    <property type="evidence" value="ECO:0007669"/>
    <property type="project" value="InterPro"/>
</dbReference>
<feature type="domain" description="TOG" evidence="8">
    <location>
        <begin position="1"/>
        <end position="230"/>
    </location>
</feature>
<evidence type="ECO:0000256" key="7">
    <source>
        <dbReference type="SAM" id="MobiDB-lite"/>
    </source>
</evidence>
<feature type="compositionally biased region" description="Low complexity" evidence="7">
    <location>
        <begin position="239"/>
        <end position="251"/>
    </location>
</feature>
<evidence type="ECO:0000259" key="8">
    <source>
        <dbReference type="SMART" id="SM01349"/>
    </source>
</evidence>
<feature type="compositionally biased region" description="Basic and acidic residues" evidence="7">
    <location>
        <begin position="523"/>
        <end position="545"/>
    </location>
</feature>